<evidence type="ECO:0000256" key="6">
    <source>
        <dbReference type="ARBA" id="ARBA00022989"/>
    </source>
</evidence>
<keyword evidence="11 14" id="KW-0675">Receptor</keyword>
<dbReference type="GO" id="GO:0004930">
    <property type="term" value="F:G protein-coupled receptor activity"/>
    <property type="evidence" value="ECO:0007669"/>
    <property type="project" value="UniProtKB-KW"/>
</dbReference>
<dbReference type="Proteomes" id="UP000694427">
    <property type="component" value="Unplaced"/>
</dbReference>
<keyword evidence="9 15" id="KW-0472">Membrane</keyword>
<name>A0A8C1IYB2_CYPCA</name>
<accession>A0A8C1IYB2</accession>
<feature type="transmembrane region" description="Helical" evidence="15">
    <location>
        <begin position="68"/>
        <end position="93"/>
    </location>
</feature>
<keyword evidence="12" id="KW-0325">Glycoprotein</keyword>
<dbReference type="FunFam" id="1.20.1070.10:FF:000197">
    <property type="entry name" value="Teleost multiple tissue opsin 2b"/>
    <property type="match status" value="1"/>
</dbReference>
<dbReference type="Gene3D" id="1.20.1070.10">
    <property type="entry name" value="Rhodopsin 7-helix transmembrane proteins"/>
    <property type="match status" value="1"/>
</dbReference>
<dbReference type="SUPFAM" id="SSF81321">
    <property type="entry name" value="Family A G protein-coupled receptor-like"/>
    <property type="match status" value="1"/>
</dbReference>
<dbReference type="PROSITE" id="PS00237">
    <property type="entry name" value="G_PROTEIN_RECEP_F1_1"/>
    <property type="match status" value="1"/>
</dbReference>
<dbReference type="Pfam" id="PF00001">
    <property type="entry name" value="7tm_1"/>
    <property type="match status" value="1"/>
</dbReference>
<evidence type="ECO:0000256" key="12">
    <source>
        <dbReference type="ARBA" id="ARBA00023180"/>
    </source>
</evidence>
<evidence type="ECO:0000256" key="8">
    <source>
        <dbReference type="ARBA" id="ARBA00023040"/>
    </source>
</evidence>
<dbReference type="PANTHER" id="PTHR24240">
    <property type="entry name" value="OPSIN"/>
    <property type="match status" value="1"/>
</dbReference>
<comment type="similarity">
    <text evidence="14">Belongs to the G-protein coupled receptor 1 family.</text>
</comment>
<reference evidence="17" key="2">
    <citation type="submission" date="2025-09" db="UniProtKB">
        <authorList>
            <consortium name="Ensembl"/>
        </authorList>
    </citation>
    <scope>IDENTIFICATION</scope>
</reference>
<feature type="domain" description="G-protein coupled receptors family 1 profile" evidence="16">
    <location>
        <begin position="85"/>
        <end position="332"/>
    </location>
</feature>
<evidence type="ECO:0000313" key="18">
    <source>
        <dbReference type="Proteomes" id="UP000694427"/>
    </source>
</evidence>
<keyword evidence="10" id="KW-1015">Disulfide bond</keyword>
<evidence type="ECO:0000256" key="15">
    <source>
        <dbReference type="SAM" id="Phobius"/>
    </source>
</evidence>
<dbReference type="PRINTS" id="PR01244">
    <property type="entry name" value="PEROPSIN"/>
</dbReference>
<evidence type="ECO:0000313" key="17">
    <source>
        <dbReference type="Ensembl" id="ENSCCRP00010024033.1"/>
    </source>
</evidence>
<proteinExistence type="inferred from homology"/>
<dbReference type="AlphaFoldDB" id="A0A8C1IYB2"/>
<feature type="transmembrane region" description="Helical" evidence="15">
    <location>
        <begin position="231"/>
        <end position="257"/>
    </location>
</feature>
<keyword evidence="3" id="KW-0716">Sensory transduction</keyword>
<dbReference type="InterPro" id="IPR017452">
    <property type="entry name" value="GPCR_Rhodpsn_7TM"/>
</dbReference>
<evidence type="ECO:0000256" key="2">
    <source>
        <dbReference type="ARBA" id="ARBA00022543"/>
    </source>
</evidence>
<evidence type="ECO:0000256" key="9">
    <source>
        <dbReference type="ARBA" id="ARBA00023136"/>
    </source>
</evidence>
<dbReference type="GO" id="GO:0007602">
    <property type="term" value="P:phototransduction"/>
    <property type="evidence" value="ECO:0007669"/>
    <property type="project" value="UniProtKB-KW"/>
</dbReference>
<keyword evidence="13 14" id="KW-0807">Transducer</keyword>
<protein>
    <submittedName>
        <fullName evidence="17">Teleost multiple tissue opsin 3b</fullName>
    </submittedName>
</protein>
<reference evidence="17" key="1">
    <citation type="submission" date="2025-08" db="UniProtKB">
        <authorList>
            <consortium name="Ensembl"/>
        </authorList>
    </citation>
    <scope>IDENTIFICATION</scope>
</reference>
<dbReference type="InterPro" id="IPR027430">
    <property type="entry name" value="Retinal_BS"/>
</dbReference>
<evidence type="ECO:0000256" key="4">
    <source>
        <dbReference type="ARBA" id="ARBA00022692"/>
    </source>
</evidence>
<dbReference type="Ensembl" id="ENSCCRT00010026350.1">
    <property type="protein sequence ID" value="ENSCCRP00010024033.1"/>
    <property type="gene ID" value="ENSCCRG00010010333.1"/>
</dbReference>
<keyword evidence="18" id="KW-1185">Reference proteome</keyword>
<organism evidence="17 18">
    <name type="scientific">Cyprinus carpio</name>
    <name type="common">Common carp</name>
    <dbReference type="NCBI Taxonomy" id="7962"/>
    <lineage>
        <taxon>Eukaryota</taxon>
        <taxon>Metazoa</taxon>
        <taxon>Chordata</taxon>
        <taxon>Craniata</taxon>
        <taxon>Vertebrata</taxon>
        <taxon>Euteleostomi</taxon>
        <taxon>Actinopterygii</taxon>
        <taxon>Neopterygii</taxon>
        <taxon>Teleostei</taxon>
        <taxon>Ostariophysi</taxon>
        <taxon>Cypriniformes</taxon>
        <taxon>Cyprinidae</taxon>
        <taxon>Cyprininae</taxon>
        <taxon>Cyprinus</taxon>
    </lineage>
</organism>
<dbReference type="PRINTS" id="PR00237">
    <property type="entry name" value="GPCRRHODOPSN"/>
</dbReference>
<evidence type="ECO:0000256" key="13">
    <source>
        <dbReference type="ARBA" id="ARBA00023224"/>
    </source>
</evidence>
<dbReference type="PROSITE" id="PS50262">
    <property type="entry name" value="G_PROTEIN_RECEP_F1_2"/>
    <property type="match status" value="1"/>
</dbReference>
<evidence type="ECO:0000256" key="14">
    <source>
        <dbReference type="RuleBase" id="RU000688"/>
    </source>
</evidence>
<comment type="subcellular location">
    <subcellularLocation>
        <location evidence="1">Membrane</location>
        <topology evidence="1">Multi-pass membrane protein</topology>
    </subcellularLocation>
</comment>
<evidence type="ECO:0000256" key="1">
    <source>
        <dbReference type="ARBA" id="ARBA00004141"/>
    </source>
</evidence>
<evidence type="ECO:0000256" key="10">
    <source>
        <dbReference type="ARBA" id="ARBA00023157"/>
    </source>
</evidence>
<evidence type="ECO:0000256" key="11">
    <source>
        <dbReference type="ARBA" id="ARBA00023170"/>
    </source>
</evidence>
<feature type="transmembrane region" description="Helical" evidence="15">
    <location>
        <begin position="277"/>
        <end position="295"/>
    </location>
</feature>
<dbReference type="InterPro" id="IPR050125">
    <property type="entry name" value="GPCR_opsins"/>
</dbReference>
<keyword evidence="6 15" id="KW-1133">Transmembrane helix</keyword>
<dbReference type="GO" id="GO:0009881">
    <property type="term" value="F:photoreceptor activity"/>
    <property type="evidence" value="ECO:0007669"/>
    <property type="project" value="UniProtKB-KW"/>
</dbReference>
<feature type="transmembrane region" description="Helical" evidence="15">
    <location>
        <begin position="105"/>
        <end position="131"/>
    </location>
</feature>
<evidence type="ECO:0000259" key="16">
    <source>
        <dbReference type="PROSITE" id="PS50262"/>
    </source>
</evidence>
<keyword evidence="8 14" id="KW-0297">G-protein coupled receptor</keyword>
<dbReference type="InterPro" id="IPR002962">
    <property type="entry name" value="Peropsin"/>
</dbReference>
<evidence type="ECO:0000256" key="7">
    <source>
        <dbReference type="ARBA" id="ARBA00022991"/>
    </source>
</evidence>
<evidence type="ECO:0000256" key="5">
    <source>
        <dbReference type="ARBA" id="ARBA00022925"/>
    </source>
</evidence>
<keyword evidence="7" id="KW-0157">Chromophore</keyword>
<keyword evidence="4 14" id="KW-0812">Transmembrane</keyword>
<evidence type="ECO:0000256" key="3">
    <source>
        <dbReference type="ARBA" id="ARBA00022606"/>
    </source>
</evidence>
<dbReference type="PROSITE" id="PS00238">
    <property type="entry name" value="OPSIN"/>
    <property type="match status" value="1"/>
</dbReference>
<feature type="transmembrane region" description="Helical" evidence="15">
    <location>
        <begin position="184"/>
        <end position="204"/>
    </location>
</feature>
<dbReference type="InterPro" id="IPR000276">
    <property type="entry name" value="GPCR_Rhodpsn"/>
</dbReference>
<dbReference type="GO" id="GO:0007601">
    <property type="term" value="P:visual perception"/>
    <property type="evidence" value="ECO:0007669"/>
    <property type="project" value="InterPro"/>
</dbReference>
<keyword evidence="2" id="KW-0600">Photoreceptor protein</keyword>
<dbReference type="GO" id="GO:0016020">
    <property type="term" value="C:membrane"/>
    <property type="evidence" value="ECO:0007669"/>
    <property type="project" value="UniProtKB-SubCell"/>
</dbReference>
<sequence length="436" mass="48471">MAFKQPESPINFIFLHLLHYSVQVCSFQPTMVTVQCFMFLREYSIENGSQLDTMTPVVDQPGFSRTGYTVVAVCLGIIFVFGFLNNFLVLLVFARFHVLRTPINLILVNISVSDMLVCIFGTPLSFAASVHGRWLTGVHGCRWYGFANALFGIVSLVSLAVLSYERYSTILCCSKADVSDYRKAWLFITGCWLYSLMWTVPPLFGWSSYGLEGPGTTCSVQWNQHSPETRSYVICLFVFCLLLPLLLMVYCYGKILIAIHGVAKINQTAAQRRETHVLVMVVSMVSCYLLCWMPYGVMALLGTFSVGIVSPTASAVSSILAKSSTVLNPIIYVLFNNQVCTSHNHICIQIILIDQCYCQICIYCQFYRCFIALVRCGPEPPAHLTLHTEEGGAQQDCIPMGSYGATSPPDSPDKFGTQRASVQRGNKTLVLVEPGI</sequence>
<keyword evidence="5" id="KW-0681">Retinal protein</keyword>
<feature type="transmembrane region" description="Helical" evidence="15">
    <location>
        <begin position="143"/>
        <end position="164"/>
    </location>
</feature>